<evidence type="ECO:0000313" key="1">
    <source>
        <dbReference type="EMBL" id="VFQ78672.1"/>
    </source>
</evidence>
<dbReference type="EMBL" id="OOIL02001823">
    <property type="protein sequence ID" value="VFQ78672.1"/>
    <property type="molecule type" value="Genomic_DNA"/>
</dbReference>
<gene>
    <name evidence="1" type="ORF">CCAM_LOCUS20448</name>
</gene>
<proteinExistence type="predicted"/>
<name>A0A484LQ85_9ASTE</name>
<sequence>MSGLPLLIAEAERLTSLRKPLDGRPAVVAPRMTDPAGAECMVLPRRSSLVSCLGPAKWALTQLGWAVFLLGWIPPIPGYPSGVVFKWFF</sequence>
<dbReference type="Proteomes" id="UP000595140">
    <property type="component" value="Unassembled WGS sequence"/>
</dbReference>
<accession>A0A484LQ85</accession>
<organism evidence="1 2">
    <name type="scientific">Cuscuta campestris</name>
    <dbReference type="NCBI Taxonomy" id="132261"/>
    <lineage>
        <taxon>Eukaryota</taxon>
        <taxon>Viridiplantae</taxon>
        <taxon>Streptophyta</taxon>
        <taxon>Embryophyta</taxon>
        <taxon>Tracheophyta</taxon>
        <taxon>Spermatophyta</taxon>
        <taxon>Magnoliopsida</taxon>
        <taxon>eudicotyledons</taxon>
        <taxon>Gunneridae</taxon>
        <taxon>Pentapetalae</taxon>
        <taxon>asterids</taxon>
        <taxon>lamiids</taxon>
        <taxon>Solanales</taxon>
        <taxon>Convolvulaceae</taxon>
        <taxon>Cuscuteae</taxon>
        <taxon>Cuscuta</taxon>
        <taxon>Cuscuta subgen. Grammica</taxon>
        <taxon>Cuscuta sect. Cleistogrammica</taxon>
    </lineage>
</organism>
<protein>
    <submittedName>
        <fullName evidence="1">Uncharacterized protein</fullName>
    </submittedName>
</protein>
<evidence type="ECO:0000313" key="2">
    <source>
        <dbReference type="Proteomes" id="UP000595140"/>
    </source>
</evidence>
<reference evidence="1 2" key="1">
    <citation type="submission" date="2018-04" db="EMBL/GenBank/DDBJ databases">
        <authorList>
            <person name="Vogel A."/>
        </authorList>
    </citation>
    <scope>NUCLEOTIDE SEQUENCE [LARGE SCALE GENOMIC DNA]</scope>
</reference>
<dbReference type="AlphaFoldDB" id="A0A484LQ85"/>
<keyword evidence="2" id="KW-1185">Reference proteome</keyword>